<proteinExistence type="predicted"/>
<evidence type="ECO:0000256" key="5">
    <source>
        <dbReference type="ARBA" id="ARBA00022777"/>
    </source>
</evidence>
<evidence type="ECO:0000256" key="1">
    <source>
        <dbReference type="ARBA" id="ARBA00012513"/>
    </source>
</evidence>
<dbReference type="Pfam" id="PF00069">
    <property type="entry name" value="Pkinase"/>
    <property type="match status" value="1"/>
</dbReference>
<dbReference type="STRING" id="145388.A0A0D2MC93"/>
<keyword evidence="3" id="KW-0808">Transferase</keyword>
<evidence type="ECO:0000256" key="4">
    <source>
        <dbReference type="ARBA" id="ARBA00022741"/>
    </source>
</evidence>
<dbReference type="Proteomes" id="UP000054498">
    <property type="component" value="Unassembled WGS sequence"/>
</dbReference>
<evidence type="ECO:0000313" key="10">
    <source>
        <dbReference type="EMBL" id="KIY98446.1"/>
    </source>
</evidence>
<dbReference type="GO" id="GO:0035556">
    <property type="term" value="P:intracellular signal transduction"/>
    <property type="evidence" value="ECO:0007669"/>
    <property type="project" value="TreeGrafter"/>
</dbReference>
<evidence type="ECO:0000256" key="2">
    <source>
        <dbReference type="ARBA" id="ARBA00022527"/>
    </source>
</evidence>
<name>A0A0D2MC93_9CHLO</name>
<evidence type="ECO:0000256" key="3">
    <source>
        <dbReference type="ARBA" id="ARBA00022679"/>
    </source>
</evidence>
<dbReference type="SUPFAM" id="SSF56112">
    <property type="entry name" value="Protein kinase-like (PK-like)"/>
    <property type="match status" value="1"/>
</dbReference>
<dbReference type="SMART" id="SM00220">
    <property type="entry name" value="S_TKc"/>
    <property type="match status" value="1"/>
</dbReference>
<keyword evidence="5" id="KW-0418">Kinase</keyword>
<organism evidence="10 11">
    <name type="scientific">Monoraphidium neglectum</name>
    <dbReference type="NCBI Taxonomy" id="145388"/>
    <lineage>
        <taxon>Eukaryota</taxon>
        <taxon>Viridiplantae</taxon>
        <taxon>Chlorophyta</taxon>
        <taxon>core chlorophytes</taxon>
        <taxon>Chlorophyceae</taxon>
        <taxon>CS clade</taxon>
        <taxon>Sphaeropleales</taxon>
        <taxon>Selenastraceae</taxon>
        <taxon>Monoraphidium</taxon>
    </lineage>
</organism>
<sequence length="328" mass="35139">MPSKLLGEQDQLHQVFAAAHRFEGAVAALSSTTLAGLLKAGGAKACGSGGQGSVSCLQLPGVSLPLAIKACNEPTKYKDFLRECDVWSSWAAACPQYVIPLLAAQYVRRKPGSSRGCSYFAMPACSKGRCLSMTLTTMHRLRQEAGGVFSVDKLAFVQRVLGFLVVALDAAHQHGIVWADLKPPNIMLGRDGEPQIIDFGSASRVPAEGLRHTPMQSKGYRAPECGKKKGGFMGCAIDMWALGCVGVEMVLGFDTFFSFVGKHDVLSVDKAAAAEWPSSAPATLHALVFDCLLVHDPVQRASAARIMQHPYFEGLDWEAVRSGAAWAR</sequence>
<accession>A0A0D2MC93</accession>
<dbReference type="InterPro" id="IPR000719">
    <property type="entry name" value="Prot_kinase_dom"/>
</dbReference>
<keyword evidence="2" id="KW-0723">Serine/threonine-protein kinase</keyword>
<dbReference type="RefSeq" id="XP_013897466.1">
    <property type="nucleotide sequence ID" value="XM_014042012.1"/>
</dbReference>
<dbReference type="GO" id="GO:0004674">
    <property type="term" value="F:protein serine/threonine kinase activity"/>
    <property type="evidence" value="ECO:0007669"/>
    <property type="project" value="UniProtKB-KW"/>
</dbReference>
<dbReference type="KEGG" id="mng:MNEG_9516"/>
<dbReference type="Gene3D" id="1.10.510.10">
    <property type="entry name" value="Transferase(Phosphotransferase) domain 1"/>
    <property type="match status" value="1"/>
</dbReference>
<dbReference type="InterPro" id="IPR011009">
    <property type="entry name" value="Kinase-like_dom_sf"/>
</dbReference>
<dbReference type="EMBL" id="KK102183">
    <property type="protein sequence ID" value="KIY98446.1"/>
    <property type="molecule type" value="Genomic_DNA"/>
</dbReference>
<keyword evidence="6" id="KW-0067">ATP-binding</keyword>
<dbReference type="InterPro" id="IPR050236">
    <property type="entry name" value="Ser_Thr_kinase_AGC"/>
</dbReference>
<dbReference type="GeneID" id="25742391"/>
<dbReference type="OrthoDB" id="534005at2759"/>
<gene>
    <name evidence="10" type="ORF">MNEG_9516</name>
</gene>
<keyword evidence="4" id="KW-0547">Nucleotide-binding</keyword>
<evidence type="ECO:0000313" key="11">
    <source>
        <dbReference type="Proteomes" id="UP000054498"/>
    </source>
</evidence>
<evidence type="ECO:0000256" key="7">
    <source>
        <dbReference type="ARBA" id="ARBA00047899"/>
    </source>
</evidence>
<dbReference type="PANTHER" id="PTHR24356:SF163">
    <property type="entry name" value="3-PHOSPHOINOSITIDE-DEPENDENT PROTEIN KINASE 1-RELATED"/>
    <property type="match status" value="1"/>
</dbReference>
<dbReference type="PROSITE" id="PS50011">
    <property type="entry name" value="PROTEIN_KINASE_DOM"/>
    <property type="match status" value="1"/>
</dbReference>
<dbReference type="EC" id="2.7.11.1" evidence="1"/>
<evidence type="ECO:0000256" key="6">
    <source>
        <dbReference type="ARBA" id="ARBA00022840"/>
    </source>
</evidence>
<comment type="catalytic activity">
    <reaction evidence="7">
        <text>L-threonyl-[protein] + ATP = O-phospho-L-threonyl-[protein] + ADP + H(+)</text>
        <dbReference type="Rhea" id="RHEA:46608"/>
        <dbReference type="Rhea" id="RHEA-COMP:11060"/>
        <dbReference type="Rhea" id="RHEA-COMP:11605"/>
        <dbReference type="ChEBI" id="CHEBI:15378"/>
        <dbReference type="ChEBI" id="CHEBI:30013"/>
        <dbReference type="ChEBI" id="CHEBI:30616"/>
        <dbReference type="ChEBI" id="CHEBI:61977"/>
        <dbReference type="ChEBI" id="CHEBI:456216"/>
        <dbReference type="EC" id="2.7.11.1"/>
    </reaction>
</comment>
<reference evidence="10 11" key="1">
    <citation type="journal article" date="2013" name="BMC Genomics">
        <title>Reconstruction of the lipid metabolism for the microalga Monoraphidium neglectum from its genome sequence reveals characteristics suitable for biofuel production.</title>
        <authorList>
            <person name="Bogen C."/>
            <person name="Al-Dilaimi A."/>
            <person name="Albersmeier A."/>
            <person name="Wichmann J."/>
            <person name="Grundmann M."/>
            <person name="Rupp O."/>
            <person name="Lauersen K.J."/>
            <person name="Blifernez-Klassen O."/>
            <person name="Kalinowski J."/>
            <person name="Goesmann A."/>
            <person name="Mussgnug J.H."/>
            <person name="Kruse O."/>
        </authorList>
    </citation>
    <scope>NUCLEOTIDE SEQUENCE [LARGE SCALE GENOMIC DNA]</scope>
    <source>
        <strain evidence="10 11">SAG 48.87</strain>
    </source>
</reference>
<evidence type="ECO:0000256" key="8">
    <source>
        <dbReference type="ARBA" id="ARBA00048679"/>
    </source>
</evidence>
<dbReference type="AlphaFoldDB" id="A0A0D2MC93"/>
<keyword evidence="11" id="KW-1185">Reference proteome</keyword>
<comment type="catalytic activity">
    <reaction evidence="8">
        <text>L-seryl-[protein] + ATP = O-phospho-L-seryl-[protein] + ADP + H(+)</text>
        <dbReference type="Rhea" id="RHEA:17989"/>
        <dbReference type="Rhea" id="RHEA-COMP:9863"/>
        <dbReference type="Rhea" id="RHEA-COMP:11604"/>
        <dbReference type="ChEBI" id="CHEBI:15378"/>
        <dbReference type="ChEBI" id="CHEBI:29999"/>
        <dbReference type="ChEBI" id="CHEBI:30616"/>
        <dbReference type="ChEBI" id="CHEBI:83421"/>
        <dbReference type="ChEBI" id="CHEBI:456216"/>
        <dbReference type="EC" id="2.7.11.1"/>
    </reaction>
</comment>
<evidence type="ECO:0000259" key="9">
    <source>
        <dbReference type="PROSITE" id="PS50011"/>
    </source>
</evidence>
<dbReference type="PANTHER" id="PTHR24356">
    <property type="entry name" value="SERINE/THREONINE-PROTEIN KINASE"/>
    <property type="match status" value="1"/>
</dbReference>
<feature type="domain" description="Protein kinase" evidence="9">
    <location>
        <begin position="40"/>
        <end position="312"/>
    </location>
</feature>
<protein>
    <recommendedName>
        <fullName evidence="1">non-specific serine/threonine protein kinase</fullName>
        <ecNumber evidence="1">2.7.11.1</ecNumber>
    </recommendedName>
</protein>
<dbReference type="GO" id="GO:0005524">
    <property type="term" value="F:ATP binding"/>
    <property type="evidence" value="ECO:0007669"/>
    <property type="project" value="UniProtKB-KW"/>
</dbReference>